<dbReference type="STRING" id="50376.A0A517LH11"/>
<dbReference type="InterPro" id="IPR021054">
    <property type="entry name" value="Cell_wall_mannoprotein_1"/>
</dbReference>
<keyword evidence="1" id="KW-0732">Signal</keyword>
<protein>
    <recommendedName>
        <fullName evidence="4">Cell wall protein</fullName>
    </recommendedName>
</protein>
<dbReference type="Proteomes" id="UP000316270">
    <property type="component" value="Chromosome 12"/>
</dbReference>
<evidence type="ECO:0000313" key="2">
    <source>
        <dbReference type="EMBL" id="QDS74933.1"/>
    </source>
</evidence>
<feature type="chain" id="PRO_5021858656" description="Cell wall protein" evidence="1">
    <location>
        <begin position="18"/>
        <end position="310"/>
    </location>
</feature>
<evidence type="ECO:0000313" key="3">
    <source>
        <dbReference type="Proteomes" id="UP000316270"/>
    </source>
</evidence>
<accession>A0A517LH11</accession>
<dbReference type="EMBL" id="CP042196">
    <property type="protein sequence ID" value="QDS74933.1"/>
    <property type="molecule type" value="Genomic_DNA"/>
</dbReference>
<reference evidence="2 3" key="1">
    <citation type="submission" date="2019-07" db="EMBL/GenBank/DDBJ databases">
        <title>Finished genome of Venturia effusa.</title>
        <authorList>
            <person name="Young C.A."/>
            <person name="Cox M.P."/>
            <person name="Ganley A.R.D."/>
            <person name="David W.J."/>
        </authorList>
    </citation>
    <scope>NUCLEOTIDE SEQUENCE [LARGE SCALE GENOMIC DNA]</scope>
    <source>
        <strain evidence="3">albino</strain>
    </source>
</reference>
<gene>
    <name evidence="2" type="ORF">FKW77_004386</name>
</gene>
<evidence type="ECO:0008006" key="4">
    <source>
        <dbReference type="Google" id="ProtNLM"/>
    </source>
</evidence>
<dbReference type="Pfam" id="PF12296">
    <property type="entry name" value="HsbA"/>
    <property type="match status" value="1"/>
</dbReference>
<dbReference type="AlphaFoldDB" id="A0A517LH11"/>
<proteinExistence type="predicted"/>
<dbReference type="Gene3D" id="1.20.1280.140">
    <property type="match status" value="1"/>
</dbReference>
<dbReference type="PANTHER" id="PTHR38123">
    <property type="entry name" value="CELL WALL SERINE-THREONINE-RICH GALACTOMANNOPROTEIN MP1 (AFU_ORTHOLOGUE AFUA_4G03240)"/>
    <property type="match status" value="1"/>
</dbReference>
<dbReference type="PANTHER" id="PTHR38123:SF6">
    <property type="entry name" value="CELL WALL SERINE-THREONINE-RICH GALACTOMANNOPROTEIN MP1 (AFU_ORTHOLOGUE AFUA_4G03240)"/>
    <property type="match status" value="1"/>
</dbReference>
<organism evidence="2 3">
    <name type="scientific">Venturia effusa</name>
    <dbReference type="NCBI Taxonomy" id="50376"/>
    <lineage>
        <taxon>Eukaryota</taxon>
        <taxon>Fungi</taxon>
        <taxon>Dikarya</taxon>
        <taxon>Ascomycota</taxon>
        <taxon>Pezizomycotina</taxon>
        <taxon>Dothideomycetes</taxon>
        <taxon>Pleosporomycetidae</taxon>
        <taxon>Venturiales</taxon>
        <taxon>Venturiaceae</taxon>
        <taxon>Venturia</taxon>
    </lineage>
</organism>
<keyword evidence="3" id="KW-1185">Reference proteome</keyword>
<dbReference type="GO" id="GO:0005576">
    <property type="term" value="C:extracellular region"/>
    <property type="evidence" value="ECO:0007669"/>
    <property type="project" value="TreeGrafter"/>
</dbReference>
<dbReference type="OrthoDB" id="3942361at2759"/>
<sequence length="310" mass="30731">MHLPLTLIFVLGSASLAAPATYQIQARDAKTVTSALGMVTKSVNNLDQAVMSLNSPTDAVALGNIATMSQVVGDTVKKAQTIVEGTGPVSLFTALQVMQSADALTDALTTTTTDLVAKKPLVDQAGLSSVVGMMLMMQRDASSGLSGAVADQVPAFARPIAMGSAKKVTEVLDVAIKAYMGPAAVPAAAPAAMSPVTPPAMPVPIAAALPPANATGATNGATNGTATAASAPAAMENGNGTANAASAPAAMENGNGTANAASAPAAMANGNGNGNGTANAATQSNPSLRELAFSLLGEHHSSFKLLYIYL</sequence>
<name>A0A517LH11_9PEZI</name>
<feature type="signal peptide" evidence="1">
    <location>
        <begin position="1"/>
        <end position="17"/>
    </location>
</feature>
<evidence type="ECO:0000256" key="1">
    <source>
        <dbReference type="SAM" id="SignalP"/>
    </source>
</evidence>